<dbReference type="eggNOG" id="COG3733">
    <property type="taxonomic scope" value="Bacteria"/>
</dbReference>
<dbReference type="AlphaFoldDB" id="A0A0T6LSM9"/>
<dbReference type="InterPro" id="IPR016182">
    <property type="entry name" value="Cu_amine_oxidase_N-reg"/>
</dbReference>
<dbReference type="EMBL" id="LLZU01000015">
    <property type="protein sequence ID" value="KRV49134.1"/>
    <property type="molecule type" value="Genomic_DNA"/>
</dbReference>
<dbReference type="STRING" id="76728.AQ490_21640"/>
<proteinExistence type="predicted"/>
<dbReference type="GO" id="GO:0005507">
    <property type="term" value="F:copper ion binding"/>
    <property type="evidence" value="ECO:0007669"/>
    <property type="project" value="InterPro"/>
</dbReference>
<dbReference type="Proteomes" id="UP000050867">
    <property type="component" value="Unassembled WGS sequence"/>
</dbReference>
<protein>
    <recommendedName>
        <fullName evidence="4">Tat pathway signal sequence domain protein</fullName>
    </recommendedName>
</protein>
<evidence type="ECO:0000313" key="3">
    <source>
        <dbReference type="Proteomes" id="UP000050867"/>
    </source>
</evidence>
<evidence type="ECO:0000256" key="1">
    <source>
        <dbReference type="SAM" id="MobiDB-lite"/>
    </source>
</evidence>
<accession>A0A0T6LSM9</accession>
<organism evidence="2 3">
    <name type="scientific">Wenjunlia vitaminophila</name>
    <name type="common">Streptomyces vitaminophilus</name>
    <dbReference type="NCBI Taxonomy" id="76728"/>
    <lineage>
        <taxon>Bacteria</taxon>
        <taxon>Bacillati</taxon>
        <taxon>Actinomycetota</taxon>
        <taxon>Actinomycetes</taxon>
        <taxon>Kitasatosporales</taxon>
        <taxon>Streptomycetaceae</taxon>
        <taxon>Wenjunlia</taxon>
    </lineage>
</organism>
<dbReference type="GO" id="GO:0048038">
    <property type="term" value="F:quinone binding"/>
    <property type="evidence" value="ECO:0007669"/>
    <property type="project" value="InterPro"/>
</dbReference>
<evidence type="ECO:0008006" key="4">
    <source>
        <dbReference type="Google" id="ProtNLM"/>
    </source>
</evidence>
<dbReference type="Gene3D" id="3.10.450.40">
    <property type="match status" value="1"/>
</dbReference>
<evidence type="ECO:0000313" key="2">
    <source>
        <dbReference type="EMBL" id="KRV49134.1"/>
    </source>
</evidence>
<sequence length="247" mass="26067">MVAITVPLNASGDDGDRARSAPPGSSADPSGGTGNSDAPGTVAPVDPPAKRGVGTDQLTPDEEERARALALGQDRAARSTSEDVRGRTGAPQYLRVELLEDPDGGFGSSTADRRAEVSYYDYGDDTLVRKTVDLSTGEVTSSARTSGAQPPPTRQEAAEAAAVLLRSPAGAGLRQDYRAATDRQLTDADQLTVRGMMYRAPAGATGQAAQCGEHRCMTLFTRVRGGPWIDTRYLVVDLSDRVAFRVR</sequence>
<name>A0A0T6LSM9_WENVI</name>
<comment type="caution">
    <text evidence="2">The sequence shown here is derived from an EMBL/GenBank/DDBJ whole genome shotgun (WGS) entry which is preliminary data.</text>
</comment>
<gene>
    <name evidence="2" type="ORF">AQ490_21640</name>
</gene>
<dbReference type="OrthoDB" id="5003040at2"/>
<dbReference type="GO" id="GO:0009308">
    <property type="term" value="P:amine metabolic process"/>
    <property type="evidence" value="ECO:0007669"/>
    <property type="project" value="InterPro"/>
</dbReference>
<feature type="region of interest" description="Disordered" evidence="1">
    <location>
        <begin position="1"/>
        <end position="89"/>
    </location>
</feature>
<feature type="compositionally biased region" description="Basic and acidic residues" evidence="1">
    <location>
        <begin position="75"/>
        <end position="86"/>
    </location>
</feature>
<dbReference type="SUPFAM" id="SSF54416">
    <property type="entry name" value="Amine oxidase N-terminal region"/>
    <property type="match status" value="1"/>
</dbReference>
<dbReference type="GO" id="GO:0008131">
    <property type="term" value="F:primary methylamine oxidase activity"/>
    <property type="evidence" value="ECO:0007669"/>
    <property type="project" value="InterPro"/>
</dbReference>
<reference evidence="2 3" key="1">
    <citation type="submission" date="2015-10" db="EMBL/GenBank/DDBJ databases">
        <title>Draft genome sequence of pyrrolomycin-producing Streptomyces vitaminophilus.</title>
        <authorList>
            <person name="Graham D.E."/>
            <person name="Mahan K.M."/>
            <person name="Klingeman D.M."/>
            <person name="Hettich R.L."/>
            <person name="Parry R.J."/>
        </authorList>
    </citation>
    <scope>NUCLEOTIDE SEQUENCE [LARGE SCALE GENOMIC DNA]</scope>
    <source>
        <strain evidence="2 3">ATCC 31673</strain>
    </source>
</reference>
<feature type="compositionally biased region" description="Low complexity" evidence="1">
    <location>
        <begin position="20"/>
        <end position="30"/>
    </location>
</feature>
<keyword evidence="3" id="KW-1185">Reference proteome</keyword>